<dbReference type="EMBL" id="JAPDRK010000007">
    <property type="protein sequence ID" value="KAJ9610268.1"/>
    <property type="molecule type" value="Genomic_DNA"/>
</dbReference>
<dbReference type="InterPro" id="IPR027417">
    <property type="entry name" value="P-loop_NTPase"/>
</dbReference>
<sequence>MAQHLKDFVYRIPPPERSRPPGTNMQVLALGLPRSGTDSLRTALLTLGYNRVWHGFELPLTRANDCVLWVPLLRSAAEHDRSPARIYDWDILLGDCDVVMDMPPCIFAEELLDFYPDAKVVLNRRSDMVVWHKSLNEAAEAVLGSGVFWFLSWFDAQMRWWYESAVLSLGIMSKGPGGFKQNGLKWGIDYYERLETKMQNEGREYLDWDVKDGWTPLCKFLGKEIPDEEFPWTNKSGDEFKAKADRAGEKMVRRSMMRIAATVVVVAGSIAWFAYARN</sequence>
<comment type="caution">
    <text evidence="2">The sequence shown here is derived from an EMBL/GenBank/DDBJ whole genome shotgun (WGS) entry which is preliminary data.</text>
</comment>
<name>A0AA38XB79_9EURO</name>
<keyword evidence="1" id="KW-1133">Transmembrane helix</keyword>
<keyword evidence="3" id="KW-1185">Reference proteome</keyword>
<reference evidence="2" key="1">
    <citation type="submission" date="2022-10" db="EMBL/GenBank/DDBJ databases">
        <title>Culturing micro-colonial fungi from biological soil crusts in the Mojave desert and describing Neophaeococcomyces mojavensis, and introducing the new genera and species Taxawa tesnikishii.</title>
        <authorList>
            <person name="Kurbessoian T."/>
            <person name="Stajich J.E."/>
        </authorList>
    </citation>
    <scope>NUCLEOTIDE SEQUENCE</scope>
    <source>
        <strain evidence="2">TK_41</strain>
    </source>
</reference>
<protein>
    <recommendedName>
        <fullName evidence="4">P-loop containing nucleoside triphosphate hydrolase protein</fullName>
    </recommendedName>
</protein>
<accession>A0AA38XB79</accession>
<gene>
    <name evidence="2" type="ORF">H2200_005045</name>
</gene>
<proteinExistence type="predicted"/>
<evidence type="ECO:0000313" key="2">
    <source>
        <dbReference type="EMBL" id="KAJ9610268.1"/>
    </source>
</evidence>
<dbReference type="Proteomes" id="UP001172673">
    <property type="component" value="Unassembled WGS sequence"/>
</dbReference>
<dbReference type="AlphaFoldDB" id="A0AA38XB79"/>
<dbReference type="PANTHER" id="PTHR36978">
    <property type="entry name" value="P-LOOP CONTAINING NUCLEOTIDE TRIPHOSPHATE HYDROLASE"/>
    <property type="match status" value="1"/>
</dbReference>
<organism evidence="2 3">
    <name type="scientific">Cladophialophora chaetospira</name>
    <dbReference type="NCBI Taxonomy" id="386627"/>
    <lineage>
        <taxon>Eukaryota</taxon>
        <taxon>Fungi</taxon>
        <taxon>Dikarya</taxon>
        <taxon>Ascomycota</taxon>
        <taxon>Pezizomycotina</taxon>
        <taxon>Eurotiomycetes</taxon>
        <taxon>Chaetothyriomycetidae</taxon>
        <taxon>Chaetothyriales</taxon>
        <taxon>Herpotrichiellaceae</taxon>
        <taxon>Cladophialophora</taxon>
    </lineage>
</organism>
<evidence type="ECO:0008006" key="4">
    <source>
        <dbReference type="Google" id="ProtNLM"/>
    </source>
</evidence>
<evidence type="ECO:0000313" key="3">
    <source>
        <dbReference type="Proteomes" id="UP001172673"/>
    </source>
</evidence>
<dbReference type="Gene3D" id="3.40.50.300">
    <property type="entry name" value="P-loop containing nucleotide triphosphate hydrolases"/>
    <property type="match status" value="1"/>
</dbReference>
<dbReference type="Pfam" id="PF17784">
    <property type="entry name" value="Sulfotransfer_4"/>
    <property type="match status" value="1"/>
</dbReference>
<feature type="transmembrane region" description="Helical" evidence="1">
    <location>
        <begin position="256"/>
        <end position="275"/>
    </location>
</feature>
<dbReference type="InterPro" id="IPR040632">
    <property type="entry name" value="Sulfotransfer_4"/>
</dbReference>
<keyword evidence="1" id="KW-0472">Membrane</keyword>
<dbReference type="PANTHER" id="PTHR36978:SF4">
    <property type="entry name" value="P-LOOP CONTAINING NUCLEOSIDE TRIPHOSPHATE HYDROLASE PROTEIN"/>
    <property type="match status" value="1"/>
</dbReference>
<keyword evidence="1" id="KW-0812">Transmembrane</keyword>
<evidence type="ECO:0000256" key="1">
    <source>
        <dbReference type="SAM" id="Phobius"/>
    </source>
</evidence>
<dbReference type="SUPFAM" id="SSF52540">
    <property type="entry name" value="P-loop containing nucleoside triphosphate hydrolases"/>
    <property type="match status" value="1"/>
</dbReference>